<protein>
    <submittedName>
        <fullName evidence="1">Uncharacterized protein</fullName>
    </submittedName>
</protein>
<dbReference type="AlphaFoldDB" id="V5F3U9"/>
<name>V5F3U9_PHOLE</name>
<organism evidence="1 2">
    <name type="scientific">Photobacterium leiognathi lrivu.4.1</name>
    <dbReference type="NCBI Taxonomy" id="1248232"/>
    <lineage>
        <taxon>Bacteria</taxon>
        <taxon>Pseudomonadati</taxon>
        <taxon>Pseudomonadota</taxon>
        <taxon>Gammaproteobacteria</taxon>
        <taxon>Vibrionales</taxon>
        <taxon>Vibrionaceae</taxon>
        <taxon>Photobacterium</taxon>
    </lineage>
</organism>
<sequence length="37" mass="4595">MIKEASFQEIELEEKDHRIFTVMFYSKDLFKSYSYKI</sequence>
<dbReference type="HOGENOM" id="CLU_3347043_0_0_6"/>
<dbReference type="Proteomes" id="UP000030675">
    <property type="component" value="Unassembled WGS sequence"/>
</dbReference>
<reference evidence="2" key="1">
    <citation type="submission" date="2012-12" db="EMBL/GenBank/DDBJ databases">
        <title>Genome Sequence of Photobacterium leiognathi lrivu.4.1.</title>
        <authorList>
            <person name="Urbanczyk H."/>
            <person name="Ogura Y."/>
            <person name="Hayashi T."/>
            <person name="Dunlap P.V."/>
        </authorList>
    </citation>
    <scope>NUCLEOTIDE SEQUENCE [LARGE SCALE GENOMIC DNA]</scope>
    <source>
        <strain evidence="2">lrivu.4.1</strain>
    </source>
</reference>
<accession>V5F3U9</accession>
<evidence type="ECO:0000313" key="2">
    <source>
        <dbReference type="Proteomes" id="UP000030675"/>
    </source>
</evidence>
<proteinExistence type="predicted"/>
<dbReference type="EMBL" id="DF196821">
    <property type="protein sequence ID" value="GAD32085.1"/>
    <property type="molecule type" value="Genomic_DNA"/>
</dbReference>
<evidence type="ECO:0000313" key="1">
    <source>
        <dbReference type="EMBL" id="GAD32085.1"/>
    </source>
</evidence>
<gene>
    <name evidence="1" type="ORF">PLEI_3753</name>
</gene>